<sequence length="296" mass="32459">MKAAFAYAVVQCPKNTLSFDLERCDPRRRSQCPSGFTCRRGEDTERPTADVFLCCETASMSIGEWFVESLLTPQIFPQVPVAGLKSIEMLPLDASTAFPIVHTGDEVVLLTFPNYATAVIRNVEFMAPPPAGGFLHIMTIIDPSMKPFAVFLTYNLPSTGYIRLPVPDMLQGMSGRASYFDNSTALVKQDSYRAQYVVLVYRTNNPISIGIPSQPSIPGQISAGLDLMNGCTDVQCLMGSTTLGKELGQPLAGSIFHVTTKRTMFQTVEITTDHLTQATATIFGQLLILFVTYLFV</sequence>
<organism evidence="1 2">
    <name type="scientific">Ancylostoma ceylanicum</name>
    <dbReference type="NCBI Taxonomy" id="53326"/>
    <lineage>
        <taxon>Eukaryota</taxon>
        <taxon>Metazoa</taxon>
        <taxon>Ecdysozoa</taxon>
        <taxon>Nematoda</taxon>
        <taxon>Chromadorea</taxon>
        <taxon>Rhabditida</taxon>
        <taxon>Rhabditina</taxon>
        <taxon>Rhabditomorpha</taxon>
        <taxon>Strongyloidea</taxon>
        <taxon>Ancylostomatidae</taxon>
        <taxon>Ancylostomatinae</taxon>
        <taxon>Ancylostoma</taxon>
    </lineage>
</organism>
<dbReference type="EMBL" id="JARK01001357">
    <property type="protein sequence ID" value="EYC20730.1"/>
    <property type="molecule type" value="Genomic_DNA"/>
</dbReference>
<reference evidence="2" key="1">
    <citation type="journal article" date="2015" name="Nat. Genet.">
        <title>The genome and transcriptome of the zoonotic hookworm Ancylostoma ceylanicum identify infection-specific gene families.</title>
        <authorList>
            <person name="Schwarz E.M."/>
            <person name="Hu Y."/>
            <person name="Antoshechkin I."/>
            <person name="Miller M.M."/>
            <person name="Sternberg P.W."/>
            <person name="Aroian R.V."/>
        </authorList>
    </citation>
    <scope>NUCLEOTIDE SEQUENCE</scope>
    <source>
        <strain evidence="2">HY135</strain>
    </source>
</reference>
<keyword evidence="2" id="KW-1185">Reference proteome</keyword>
<comment type="caution">
    <text evidence="1">The sequence shown here is derived from an EMBL/GenBank/DDBJ whole genome shotgun (WGS) entry which is preliminary data.</text>
</comment>
<proteinExistence type="predicted"/>
<dbReference type="Proteomes" id="UP000024635">
    <property type="component" value="Unassembled WGS sequence"/>
</dbReference>
<dbReference type="OrthoDB" id="5805447at2759"/>
<evidence type="ECO:0000313" key="1">
    <source>
        <dbReference type="EMBL" id="EYC20730.1"/>
    </source>
</evidence>
<evidence type="ECO:0000313" key="2">
    <source>
        <dbReference type="Proteomes" id="UP000024635"/>
    </source>
</evidence>
<gene>
    <name evidence="1" type="primary">Acey_s0021.g393</name>
    <name evidence="1" type="synonym">Acey-F23H11.7</name>
    <name evidence="1" type="ORF">Y032_0021g393</name>
</gene>
<accession>A0A016UZW8</accession>
<dbReference type="AlphaFoldDB" id="A0A016UZW8"/>
<protein>
    <submittedName>
        <fullName evidence="1">Uncharacterized protein</fullName>
    </submittedName>
</protein>
<name>A0A016UZW8_9BILA</name>